<dbReference type="EMBL" id="JAOQJZ010000005">
    <property type="protein sequence ID" value="MCU6705644.1"/>
    <property type="molecule type" value="Genomic_DNA"/>
</dbReference>
<evidence type="ECO:0000313" key="3">
    <source>
        <dbReference type="Proteomes" id="UP001208131"/>
    </source>
</evidence>
<organism evidence="2 3">
    <name type="scientific">Hominimerdicola aceti</name>
    <dbReference type="NCBI Taxonomy" id="2981726"/>
    <lineage>
        <taxon>Bacteria</taxon>
        <taxon>Bacillati</taxon>
        <taxon>Bacillota</taxon>
        <taxon>Clostridia</taxon>
        <taxon>Eubacteriales</taxon>
        <taxon>Oscillospiraceae</taxon>
        <taxon>Hominimerdicola</taxon>
    </lineage>
</organism>
<accession>A0AAE3LHG9</accession>
<keyword evidence="1" id="KW-0472">Membrane</keyword>
<dbReference type="RefSeq" id="WP_117863322.1">
    <property type="nucleotide sequence ID" value="NZ_JAOQJZ010000005.1"/>
</dbReference>
<proteinExistence type="predicted"/>
<keyword evidence="1" id="KW-0812">Transmembrane</keyword>
<keyword evidence="1" id="KW-1133">Transmembrane helix</keyword>
<name>A0AAE3LHG9_9FIRM</name>
<evidence type="ECO:0000256" key="1">
    <source>
        <dbReference type="SAM" id="Phobius"/>
    </source>
</evidence>
<reference evidence="2 3" key="1">
    <citation type="journal article" date="2021" name="ISME Commun">
        <title>Automated analysis of genomic sequences facilitates high-throughput and comprehensive description of bacteria.</title>
        <authorList>
            <person name="Hitch T.C.A."/>
        </authorList>
    </citation>
    <scope>NUCLEOTIDE SEQUENCE [LARGE SCALE GENOMIC DNA]</scope>
    <source>
        <strain evidence="2 3">Sanger_31</strain>
    </source>
</reference>
<evidence type="ECO:0000313" key="2">
    <source>
        <dbReference type="EMBL" id="MCU6705644.1"/>
    </source>
</evidence>
<protein>
    <submittedName>
        <fullName evidence="2">Uncharacterized protein</fullName>
    </submittedName>
</protein>
<dbReference type="AlphaFoldDB" id="A0AAE3LHG9"/>
<comment type="caution">
    <text evidence="2">The sequence shown here is derived from an EMBL/GenBank/DDBJ whole genome shotgun (WGS) entry which is preliminary data.</text>
</comment>
<dbReference type="Proteomes" id="UP001208131">
    <property type="component" value="Unassembled WGS sequence"/>
</dbReference>
<keyword evidence="3" id="KW-1185">Reference proteome</keyword>
<gene>
    <name evidence="2" type="ORF">OCV57_06865</name>
</gene>
<sequence length="78" mass="8804">MLNLVLFILVICFMVCTISGVIGFFTDLRNFKAEHEFSGNRKQLIEYLMFGEDVEIKAVPAVETNDSEVSDDESTHSV</sequence>
<feature type="transmembrane region" description="Helical" evidence="1">
    <location>
        <begin position="6"/>
        <end position="25"/>
    </location>
</feature>